<dbReference type="Proteomes" id="UP001562425">
    <property type="component" value="Unassembled WGS sequence"/>
</dbReference>
<comment type="caution">
    <text evidence="1">The sequence shown here is derived from an EMBL/GenBank/DDBJ whole genome shotgun (WGS) entry which is preliminary data.</text>
</comment>
<organism evidence="1 2">
    <name type="scientific">Culex pipiens pipiens</name>
    <name type="common">Northern house mosquito</name>
    <dbReference type="NCBI Taxonomy" id="38569"/>
    <lineage>
        <taxon>Eukaryota</taxon>
        <taxon>Metazoa</taxon>
        <taxon>Ecdysozoa</taxon>
        <taxon>Arthropoda</taxon>
        <taxon>Hexapoda</taxon>
        <taxon>Insecta</taxon>
        <taxon>Pterygota</taxon>
        <taxon>Neoptera</taxon>
        <taxon>Endopterygota</taxon>
        <taxon>Diptera</taxon>
        <taxon>Nematocera</taxon>
        <taxon>Culicoidea</taxon>
        <taxon>Culicidae</taxon>
        <taxon>Culicinae</taxon>
        <taxon>Culicini</taxon>
        <taxon>Culex</taxon>
        <taxon>Culex</taxon>
    </lineage>
</organism>
<protein>
    <submittedName>
        <fullName evidence="1">Uncharacterized protein</fullName>
    </submittedName>
</protein>
<accession>A0ABD1DVK4</accession>
<gene>
    <name evidence="1" type="ORF">pipiens_019328</name>
</gene>
<reference evidence="1 2" key="1">
    <citation type="submission" date="2024-05" db="EMBL/GenBank/DDBJ databases">
        <title>Culex pipiens pipiens assembly and annotation.</title>
        <authorList>
            <person name="Alout H."/>
            <person name="Durand T."/>
        </authorList>
    </citation>
    <scope>NUCLEOTIDE SEQUENCE [LARGE SCALE GENOMIC DNA]</scope>
    <source>
        <strain evidence="1">HA-2024</strain>
        <tissue evidence="1">Whole body</tissue>
    </source>
</reference>
<evidence type="ECO:0000313" key="2">
    <source>
        <dbReference type="Proteomes" id="UP001562425"/>
    </source>
</evidence>
<name>A0ABD1DVK4_CULPP</name>
<dbReference type="EMBL" id="JBEHCU010001448">
    <property type="protein sequence ID" value="KAL1403519.1"/>
    <property type="molecule type" value="Genomic_DNA"/>
</dbReference>
<sequence length="81" mass="9418">MSTHLEQDCLFRTRWGCPLYKDVGRTQVEKSAQRNARSADRCRHPSRSNAIRLARIVTFPEELNAADNPLDRWSSRYQPAD</sequence>
<evidence type="ECO:0000313" key="1">
    <source>
        <dbReference type="EMBL" id="KAL1403519.1"/>
    </source>
</evidence>
<dbReference type="AlphaFoldDB" id="A0ABD1DVK4"/>
<proteinExistence type="predicted"/>
<keyword evidence="2" id="KW-1185">Reference proteome</keyword>